<feature type="transmembrane region" description="Helical" evidence="7">
    <location>
        <begin position="446"/>
        <end position="466"/>
    </location>
</feature>
<comment type="subcellular location">
    <subcellularLocation>
        <location evidence="1">Membrane</location>
        <topology evidence="1">Single-pass membrane protein</topology>
    </subcellularLocation>
</comment>
<name>A0A1Y5IIN6_OSTTA</name>
<keyword evidence="2" id="KW-0328">Glycosyltransferase</keyword>
<dbReference type="eggNOG" id="ENOG502QQG8">
    <property type="taxonomic scope" value="Eukaryota"/>
</dbReference>
<evidence type="ECO:0000256" key="7">
    <source>
        <dbReference type="SAM" id="Phobius"/>
    </source>
</evidence>
<keyword evidence="6 7" id="KW-0472">Membrane</keyword>
<evidence type="ECO:0000256" key="1">
    <source>
        <dbReference type="ARBA" id="ARBA00004167"/>
    </source>
</evidence>
<evidence type="ECO:0000256" key="2">
    <source>
        <dbReference type="ARBA" id="ARBA00022676"/>
    </source>
</evidence>
<proteinExistence type="predicted"/>
<evidence type="ECO:0000256" key="3">
    <source>
        <dbReference type="ARBA" id="ARBA00022679"/>
    </source>
</evidence>
<dbReference type="AlphaFoldDB" id="A0A1Y5IIN6"/>
<evidence type="ECO:0000313" key="10">
    <source>
        <dbReference type="EMBL" id="OUS49426.1"/>
    </source>
</evidence>
<evidence type="ECO:0000256" key="5">
    <source>
        <dbReference type="ARBA" id="ARBA00022989"/>
    </source>
</evidence>
<dbReference type="Pfam" id="PF23452">
    <property type="entry name" value="HPAT"/>
    <property type="match status" value="1"/>
</dbReference>
<dbReference type="EMBL" id="KZ155771">
    <property type="protein sequence ID" value="OUS49426.1"/>
    <property type="molecule type" value="Genomic_DNA"/>
</dbReference>
<evidence type="ECO:0000256" key="8">
    <source>
        <dbReference type="SAM" id="SignalP"/>
    </source>
</evidence>
<dbReference type="InterPro" id="IPR056508">
    <property type="entry name" value="HPAT-like"/>
</dbReference>
<evidence type="ECO:0000256" key="4">
    <source>
        <dbReference type="ARBA" id="ARBA00022692"/>
    </source>
</evidence>
<sequence>MSRSAAARALARATRVVFIVLVCVASTHVDAQNDVRTTDQREIDDYHYVFSSDCQPYMTWQARALYDSWVKIGSPGRLTRILSCTEEEYAAYAHDDVVPETTHAPSYVWYAKERYGDEDGYAAYNLPGGMNYWAQNVGTDRRWVVKLDADMILLKPMTVTEIPARKGQTAAGIYGYLVGVDNGMAKWFVDEETERRLARVGGWEIFDADDFKRMTPNWLEQTVKVRMDKRVWYPYKGTGDVYITEDAPRPWISEMYGFIFGCGISGLTHNVMPSTQLYAGYTPWDEASEDPFIVHYGTKLDDGKGYKWDKHYDEGHVERMTCETKNVKPFPVVPLPREPGKGASVKERREYIKLKIMYITVTSINESVKKYNEDRCDPVVRRAMPDKAPSRAPTVELTRKRKHVSDKTPMKSVNARLESEKSASEALREMRLLEKELVHESRMRQLWTYAVLSWIIGSVLIGYRVCSKRRVRSQRREKNPFRVPV</sequence>
<evidence type="ECO:0000256" key="6">
    <source>
        <dbReference type="ARBA" id="ARBA00023136"/>
    </source>
</evidence>
<evidence type="ECO:0000259" key="9">
    <source>
        <dbReference type="Pfam" id="PF23452"/>
    </source>
</evidence>
<dbReference type="Proteomes" id="UP000195557">
    <property type="component" value="Unassembled WGS sequence"/>
</dbReference>
<dbReference type="GO" id="GO:0016757">
    <property type="term" value="F:glycosyltransferase activity"/>
    <property type="evidence" value="ECO:0007669"/>
    <property type="project" value="UniProtKB-KW"/>
</dbReference>
<keyword evidence="3" id="KW-0808">Transferase</keyword>
<dbReference type="InterPro" id="IPR044845">
    <property type="entry name" value="HPAT/SRGT1-like"/>
</dbReference>
<keyword evidence="4 7" id="KW-0812">Transmembrane</keyword>
<gene>
    <name evidence="10" type="ORF">BE221DRAFT_66476</name>
</gene>
<keyword evidence="5 7" id="KW-1133">Transmembrane helix</keyword>
<dbReference type="PANTHER" id="PTHR31485:SF7">
    <property type="entry name" value="PEPTIDYL SERINE ALPHA-GALACTOSYLTRANSFERASE"/>
    <property type="match status" value="1"/>
</dbReference>
<dbReference type="PANTHER" id="PTHR31485">
    <property type="entry name" value="PEPTIDYL SERINE ALPHA-GALACTOSYLTRANSFERASE"/>
    <property type="match status" value="1"/>
</dbReference>
<feature type="domain" description="Hydroxyproline O-arabinosyltransferase-like" evidence="9">
    <location>
        <begin position="46"/>
        <end position="298"/>
    </location>
</feature>
<keyword evidence="8" id="KW-0732">Signal</keyword>
<feature type="chain" id="PRO_5013119625" description="Hydroxyproline O-arabinosyltransferase-like domain-containing protein" evidence="8">
    <location>
        <begin position="32"/>
        <end position="485"/>
    </location>
</feature>
<organism evidence="10">
    <name type="scientific">Ostreococcus tauri</name>
    <name type="common">Marine green alga</name>
    <dbReference type="NCBI Taxonomy" id="70448"/>
    <lineage>
        <taxon>Eukaryota</taxon>
        <taxon>Viridiplantae</taxon>
        <taxon>Chlorophyta</taxon>
        <taxon>Mamiellophyceae</taxon>
        <taxon>Mamiellales</taxon>
        <taxon>Bathycoccaceae</taxon>
        <taxon>Ostreococcus</taxon>
    </lineage>
</organism>
<reference evidence="10" key="1">
    <citation type="submission" date="2017-04" db="EMBL/GenBank/DDBJ databases">
        <title>Population genomics of picophytoplankton unveils novel chromosome hypervariability.</title>
        <authorList>
            <consortium name="DOE Joint Genome Institute"/>
            <person name="Blanc-Mathieu R."/>
            <person name="Krasovec M."/>
            <person name="Hebrard M."/>
            <person name="Yau S."/>
            <person name="Desgranges E."/>
            <person name="Martin J."/>
            <person name="Schackwitz W."/>
            <person name="Kuo A."/>
            <person name="Salin G."/>
            <person name="Donnadieu C."/>
            <person name="Desdevises Y."/>
            <person name="Sanchez-Ferandin S."/>
            <person name="Moreau H."/>
            <person name="Rivals E."/>
            <person name="Grigoriev I.V."/>
            <person name="Grimsley N."/>
            <person name="Eyre-Walker A."/>
            <person name="Piganeau G."/>
        </authorList>
    </citation>
    <scope>NUCLEOTIDE SEQUENCE [LARGE SCALE GENOMIC DNA]</scope>
    <source>
        <strain evidence="10">RCC 1115</strain>
    </source>
</reference>
<accession>A0A1Y5IIN6</accession>
<feature type="signal peptide" evidence="8">
    <location>
        <begin position="1"/>
        <end position="31"/>
    </location>
</feature>
<protein>
    <recommendedName>
        <fullName evidence="9">Hydroxyproline O-arabinosyltransferase-like domain-containing protein</fullName>
    </recommendedName>
</protein>
<dbReference type="GO" id="GO:0016020">
    <property type="term" value="C:membrane"/>
    <property type="evidence" value="ECO:0007669"/>
    <property type="project" value="UniProtKB-SubCell"/>
</dbReference>